<dbReference type="PANTHER" id="PTHR45615:SF40">
    <property type="entry name" value="MYOSIN HEAVY CHAIN, NON-MUSCLE"/>
    <property type="match status" value="1"/>
</dbReference>
<organism evidence="3 4">
    <name type="scientific">Diaporthe vaccinii</name>
    <dbReference type="NCBI Taxonomy" id="105482"/>
    <lineage>
        <taxon>Eukaryota</taxon>
        <taxon>Fungi</taxon>
        <taxon>Dikarya</taxon>
        <taxon>Ascomycota</taxon>
        <taxon>Pezizomycotina</taxon>
        <taxon>Sordariomycetes</taxon>
        <taxon>Sordariomycetidae</taxon>
        <taxon>Diaporthales</taxon>
        <taxon>Diaporthaceae</taxon>
        <taxon>Diaporthe</taxon>
        <taxon>Diaporthe eres species complex</taxon>
    </lineage>
</organism>
<keyword evidence="4" id="KW-1185">Reference proteome</keyword>
<evidence type="ECO:0000256" key="1">
    <source>
        <dbReference type="SAM" id="Coils"/>
    </source>
</evidence>
<evidence type="ECO:0000313" key="3">
    <source>
        <dbReference type="EMBL" id="KAL2275793.1"/>
    </source>
</evidence>
<evidence type="ECO:0000313" key="4">
    <source>
        <dbReference type="Proteomes" id="UP001600888"/>
    </source>
</evidence>
<proteinExistence type="predicted"/>
<gene>
    <name evidence="3" type="ORF">FJTKL_01555</name>
</gene>
<protein>
    <submittedName>
        <fullName evidence="3">Uncharacterized protein</fullName>
    </submittedName>
</protein>
<accession>A0ABR4E062</accession>
<comment type="caution">
    <text evidence="3">The sequence shown here is derived from an EMBL/GenBank/DDBJ whole genome shotgun (WGS) entry which is preliminary data.</text>
</comment>
<feature type="region of interest" description="Disordered" evidence="2">
    <location>
        <begin position="581"/>
        <end position="613"/>
    </location>
</feature>
<name>A0ABR4E062_9PEZI</name>
<dbReference type="Proteomes" id="UP001600888">
    <property type="component" value="Unassembled WGS sequence"/>
</dbReference>
<dbReference type="PANTHER" id="PTHR45615">
    <property type="entry name" value="MYOSIN HEAVY CHAIN, NON-MUSCLE"/>
    <property type="match status" value="1"/>
</dbReference>
<sequence length="725" mass="78579">MEDAAPTIPGKSLQCLKKLASQMGADSGPDKVKKIGCLAEQFVLVFNQCKEDLERREEAVRAIEANLEREKASIEAAKPSLKSQEALAKLSGDVGEINARDEKFMSSLLSRNEKALEEIGKTGTKVTESERRLTDKMQANHQACVDAISSRDGKISIGVAAGVAAGVKISLDFGMRCINQGTVALTKCENSLALRLDDTMGAVSSSEGAVRDAVSSCEGTLLADGSQTREEVSSSGKALENKLTSLSCELEGQKREMARLASSGVQDVMGQVRSSGAEVKGLVRGMGETIAALLDDQSALFQEQNNQALAGLQAHIDSVLDTKSKGSITEVKTALDQGIAKLSVELGRCQTELANLLGQDRLKSVFAEISRDDEVLERLREVQTVIPQPDTSVAEAVSELKQMLQDTSRREGELGKQLADANKKIESVSADLEKSQGERDQVQAELDQLKAKLPQTPRRSDHDSGSDEPSFDVSSEEEQEMTNLVNSVDRDVVVSGPGAPTVTDLQDRIRDLEEELRQSELSRAKSAEKMVCKTDLDDAMDKMFKKLSVRDDQAARIAELEKDLQASVRRASDAEQKVAALEAAAQDGSGNRGRKRSRLQQDESSSSEAADKSTFKSVSSAICKAMDEIRMEQPERPDLPVAEIIVNMTRALASAERKQRLMQFIKGDQTGRSFCLGSVALSDEPSTDECQCIQLQGSPASQCMSFRVLDNSTTEVEFSLVDFEP</sequence>
<evidence type="ECO:0000256" key="2">
    <source>
        <dbReference type="SAM" id="MobiDB-lite"/>
    </source>
</evidence>
<keyword evidence="1" id="KW-0175">Coiled coil</keyword>
<feature type="region of interest" description="Disordered" evidence="2">
    <location>
        <begin position="450"/>
        <end position="486"/>
    </location>
</feature>
<feature type="coiled-coil region" evidence="1">
    <location>
        <begin position="46"/>
        <end position="73"/>
    </location>
</feature>
<dbReference type="EMBL" id="JBAWTH010000126">
    <property type="protein sequence ID" value="KAL2275793.1"/>
    <property type="molecule type" value="Genomic_DNA"/>
</dbReference>
<reference evidence="3 4" key="1">
    <citation type="submission" date="2024-03" db="EMBL/GenBank/DDBJ databases">
        <title>A high-quality draft genome sequence of Diaporthe vaccinii, a causative agent of upright dieback and viscid rot disease in cranberry plants.</title>
        <authorList>
            <person name="Sarrasin M."/>
            <person name="Lang B.F."/>
            <person name="Burger G."/>
        </authorList>
    </citation>
    <scope>NUCLEOTIDE SEQUENCE [LARGE SCALE GENOMIC DNA]</scope>
    <source>
        <strain evidence="3 4">IS7</strain>
    </source>
</reference>